<dbReference type="InterPro" id="IPR037523">
    <property type="entry name" value="VOC_core"/>
</dbReference>
<dbReference type="PANTHER" id="PTHR35908:SF1">
    <property type="entry name" value="CONSERVED PROTEIN"/>
    <property type="match status" value="1"/>
</dbReference>
<evidence type="ECO:0000313" key="3">
    <source>
        <dbReference type="Proteomes" id="UP001183410"/>
    </source>
</evidence>
<dbReference type="InterPro" id="IPR029068">
    <property type="entry name" value="Glyas_Bleomycin-R_OHBP_Dase"/>
</dbReference>
<keyword evidence="3" id="KW-1185">Reference proteome</keyword>
<dbReference type="EMBL" id="JAVREO010000005">
    <property type="protein sequence ID" value="MDT0266837.1"/>
    <property type="molecule type" value="Genomic_DNA"/>
</dbReference>
<organism evidence="2 3">
    <name type="scientific">Streptomyces chisholmiae</name>
    <dbReference type="NCBI Taxonomy" id="3075540"/>
    <lineage>
        <taxon>Bacteria</taxon>
        <taxon>Bacillati</taxon>
        <taxon>Actinomycetota</taxon>
        <taxon>Actinomycetes</taxon>
        <taxon>Kitasatosporales</taxon>
        <taxon>Streptomycetaceae</taxon>
        <taxon>Streptomyces</taxon>
    </lineage>
</organism>
<dbReference type="SUPFAM" id="SSF54593">
    <property type="entry name" value="Glyoxalase/Bleomycin resistance protein/Dihydroxybiphenyl dioxygenase"/>
    <property type="match status" value="1"/>
</dbReference>
<dbReference type="Gene3D" id="3.10.180.10">
    <property type="entry name" value="2,3-Dihydroxybiphenyl 1,2-Dioxygenase, domain 1"/>
    <property type="match status" value="1"/>
</dbReference>
<gene>
    <name evidence="2" type="ORF">RM844_11095</name>
</gene>
<dbReference type="Pfam" id="PF18029">
    <property type="entry name" value="Glyoxalase_6"/>
    <property type="match status" value="1"/>
</dbReference>
<feature type="domain" description="VOC" evidence="1">
    <location>
        <begin position="10"/>
        <end position="127"/>
    </location>
</feature>
<comment type="caution">
    <text evidence="2">The sequence shown here is derived from an EMBL/GenBank/DDBJ whole genome shotgun (WGS) entry which is preliminary data.</text>
</comment>
<dbReference type="PANTHER" id="PTHR35908">
    <property type="entry name" value="HYPOTHETICAL FUSION PROTEIN"/>
    <property type="match status" value="1"/>
</dbReference>
<accession>A0ABU2JPB5</accession>
<sequence length="127" mass="13746">MTTTDPSALTLTGVVLDAPVAGELADFYRRLLGWETADDEPDWVRLVPPGGGTALSFQSEPDYVPPVWPSTPTRQQLMLHLDFRVPDLAAATAHALAAGATLADRQPQDDVRVLLDPAGHPFCLWTD</sequence>
<evidence type="ECO:0000313" key="2">
    <source>
        <dbReference type="EMBL" id="MDT0266837.1"/>
    </source>
</evidence>
<dbReference type="CDD" id="cd06587">
    <property type="entry name" value="VOC"/>
    <property type="match status" value="1"/>
</dbReference>
<dbReference type="RefSeq" id="WP_311666878.1">
    <property type="nucleotide sequence ID" value="NZ_JAVREO010000005.1"/>
</dbReference>
<name>A0ABU2JPB5_9ACTN</name>
<reference evidence="3" key="1">
    <citation type="submission" date="2023-07" db="EMBL/GenBank/DDBJ databases">
        <title>30 novel species of actinomycetes from the DSMZ collection.</title>
        <authorList>
            <person name="Nouioui I."/>
        </authorList>
    </citation>
    <scope>NUCLEOTIDE SEQUENCE [LARGE SCALE GENOMIC DNA]</scope>
    <source>
        <strain evidence="3">DSM 44915</strain>
    </source>
</reference>
<proteinExistence type="predicted"/>
<dbReference type="InterPro" id="IPR041581">
    <property type="entry name" value="Glyoxalase_6"/>
</dbReference>
<evidence type="ECO:0000259" key="1">
    <source>
        <dbReference type="PROSITE" id="PS51819"/>
    </source>
</evidence>
<dbReference type="Proteomes" id="UP001183410">
    <property type="component" value="Unassembled WGS sequence"/>
</dbReference>
<dbReference type="PROSITE" id="PS51819">
    <property type="entry name" value="VOC"/>
    <property type="match status" value="1"/>
</dbReference>
<protein>
    <submittedName>
        <fullName evidence="2">VOC family protein</fullName>
    </submittedName>
</protein>